<evidence type="ECO:0000259" key="19">
    <source>
        <dbReference type="Pfam" id="PF07715"/>
    </source>
</evidence>
<dbReference type="InterPro" id="IPR010105">
    <property type="entry name" value="TonB_sidphr_rcpt"/>
</dbReference>
<dbReference type="Gene3D" id="2.40.170.20">
    <property type="entry name" value="TonB-dependent receptor, beta-barrel domain"/>
    <property type="match status" value="1"/>
</dbReference>
<proteinExistence type="inferred from homology"/>
<keyword evidence="13 14" id="KW-0998">Cell outer membrane</keyword>
<evidence type="ECO:0000256" key="3">
    <source>
        <dbReference type="ARBA" id="ARBA00022448"/>
    </source>
</evidence>
<dbReference type="PANTHER" id="PTHR32552">
    <property type="entry name" value="FERRICHROME IRON RECEPTOR-RELATED"/>
    <property type="match status" value="1"/>
</dbReference>
<evidence type="ECO:0000256" key="7">
    <source>
        <dbReference type="ARBA" id="ARBA00022729"/>
    </source>
</evidence>
<keyword evidence="12" id="KW-0675">Receptor</keyword>
<name>A0A1G7HU03_9GAMM</name>
<evidence type="ECO:0000256" key="6">
    <source>
        <dbReference type="ARBA" id="ARBA00022692"/>
    </source>
</evidence>
<reference evidence="20 21" key="1">
    <citation type="submission" date="2016-10" db="EMBL/GenBank/DDBJ databases">
        <authorList>
            <person name="de Groot N.N."/>
        </authorList>
    </citation>
    <scope>NUCLEOTIDE SEQUENCE [LARGE SCALE GENOMIC DNA]</scope>
    <source>
        <strain evidence="20 21">LMG 25475</strain>
    </source>
</reference>
<keyword evidence="9" id="KW-0406">Ion transport</keyword>
<evidence type="ECO:0000256" key="4">
    <source>
        <dbReference type="ARBA" id="ARBA00022452"/>
    </source>
</evidence>
<dbReference type="InterPro" id="IPR039426">
    <property type="entry name" value="TonB-dep_rcpt-like"/>
</dbReference>
<evidence type="ECO:0000256" key="5">
    <source>
        <dbReference type="ARBA" id="ARBA00022496"/>
    </source>
</evidence>
<evidence type="ECO:0000259" key="18">
    <source>
        <dbReference type="Pfam" id="PF00593"/>
    </source>
</evidence>
<dbReference type="InterPro" id="IPR036942">
    <property type="entry name" value="Beta-barrel_TonB_sf"/>
</dbReference>
<evidence type="ECO:0000313" key="21">
    <source>
        <dbReference type="Proteomes" id="UP000243378"/>
    </source>
</evidence>
<keyword evidence="4 14" id="KW-1134">Transmembrane beta strand</keyword>
<dbReference type="InterPro" id="IPR010917">
    <property type="entry name" value="TonB_rcpt_CS"/>
</dbReference>
<dbReference type="CDD" id="cd01347">
    <property type="entry name" value="ligand_gated_channel"/>
    <property type="match status" value="1"/>
</dbReference>
<dbReference type="Pfam" id="PF00593">
    <property type="entry name" value="TonB_dep_Rec_b-barrel"/>
    <property type="match status" value="1"/>
</dbReference>
<dbReference type="AlphaFoldDB" id="A0A1G7HU03"/>
<evidence type="ECO:0000256" key="15">
    <source>
        <dbReference type="PROSITE-ProRule" id="PRU10144"/>
    </source>
</evidence>
<evidence type="ECO:0000256" key="10">
    <source>
        <dbReference type="ARBA" id="ARBA00023077"/>
    </source>
</evidence>
<dbReference type="GO" id="GO:0009279">
    <property type="term" value="C:cell outer membrane"/>
    <property type="evidence" value="ECO:0007669"/>
    <property type="project" value="UniProtKB-SubCell"/>
</dbReference>
<accession>A0A1G7HU03</accession>
<dbReference type="Proteomes" id="UP000243378">
    <property type="component" value="Unassembled WGS sequence"/>
</dbReference>
<dbReference type="EMBL" id="FNBM01000001">
    <property type="protein sequence ID" value="SDF03922.1"/>
    <property type="molecule type" value="Genomic_DNA"/>
</dbReference>
<evidence type="ECO:0000256" key="14">
    <source>
        <dbReference type="PROSITE-ProRule" id="PRU01360"/>
    </source>
</evidence>
<evidence type="ECO:0000313" key="20">
    <source>
        <dbReference type="EMBL" id="SDF03922.1"/>
    </source>
</evidence>
<feature type="chain" id="PRO_5017184511" evidence="17">
    <location>
        <begin position="25"/>
        <end position="720"/>
    </location>
</feature>
<dbReference type="OrthoDB" id="8732650at2"/>
<dbReference type="Pfam" id="PF07715">
    <property type="entry name" value="Plug"/>
    <property type="match status" value="1"/>
</dbReference>
<organism evidence="20 21">
    <name type="scientific">Phytopseudomonas seleniipraecipitans</name>
    <dbReference type="NCBI Taxonomy" id="640205"/>
    <lineage>
        <taxon>Bacteria</taxon>
        <taxon>Pseudomonadati</taxon>
        <taxon>Pseudomonadota</taxon>
        <taxon>Gammaproteobacteria</taxon>
        <taxon>Pseudomonadales</taxon>
        <taxon>Pseudomonadaceae</taxon>
        <taxon>Phytopseudomonas</taxon>
    </lineage>
</organism>
<dbReference type="SUPFAM" id="SSF56935">
    <property type="entry name" value="Porins"/>
    <property type="match status" value="1"/>
</dbReference>
<keyword evidence="6 14" id="KW-0812">Transmembrane</keyword>
<dbReference type="STRING" id="640205.SAMN05216381_0784"/>
<dbReference type="GO" id="GO:0015891">
    <property type="term" value="P:siderophore transport"/>
    <property type="evidence" value="ECO:0007669"/>
    <property type="project" value="InterPro"/>
</dbReference>
<sequence>MALPRPRFAPTLLTLALSPMLSWAADSVVALDATTIEERASGEYQARSASVGGFADAPLLDTPASVSVVTRQLIDDQQARLLSDVLKNDASVGEAYAPIGYYENFVVRGFSLNAANSYRVNGRSVVGEQNVALENKQQVELLKGLSGLQSGVTEPGGLINYVTKRAENVRSLSVASNQDGERYIAADLGRWFGSEQQLGLRLNLAHEDIRSFVEHADGTRDFVSLALDWNLSPDATLQLDAEYQTREHRSVAGYQLLGGSQVPSGVNPDKRLGHQNWAKPVGIDSLNLGGRFEYRLDDNWKAALDASRSNVVIDDYSSFPYGCSPASGCSDWLTHFSPEGGYDLYDYRSPDDRRRHDELQATLSGAFATGTIGHEMTVGSSALRRTVDRREAINVQIGSADIDQHPAEFSPAGLPLNSKHRRLDSRQYGLFFSDRISFDEHWQVLLGGRQVRLDEEAFDSDGMRQRHTQRSEFLPNAALLYKPQADTTLYVSYSKGLALGGEAPWFTTNVRDGVDETLAPTTSRQLEAGLKRDWQGLSLGAALFRIDQALQYSRPNDGDLPTYVQQGKQRNIGLEFNASGQATDNLQLSASTAFIRARAINTGTEAYEGHQAVNVPRVRASLSGDYRVPGIQGLALLGGLQYSGSKYANPSGTVKVSDYTVFNLGSRYTTRIEGYEAVLRLTVDNLFDTRYWRDTGAYQGDGYLFPGDPRTARLSATVNF</sequence>
<keyword evidence="3 14" id="KW-0813">Transport</keyword>
<evidence type="ECO:0000256" key="16">
    <source>
        <dbReference type="RuleBase" id="RU003357"/>
    </source>
</evidence>
<keyword evidence="7 17" id="KW-0732">Signal</keyword>
<dbReference type="PROSITE" id="PS01156">
    <property type="entry name" value="TONB_DEPENDENT_REC_2"/>
    <property type="match status" value="1"/>
</dbReference>
<gene>
    <name evidence="20" type="ORF">SAMN05216381_0784</name>
</gene>
<comment type="subcellular location">
    <subcellularLocation>
        <location evidence="1 14">Cell outer membrane</location>
        <topology evidence="1 14">Multi-pass membrane protein</topology>
    </subcellularLocation>
</comment>
<dbReference type="InterPro" id="IPR000531">
    <property type="entry name" value="Beta-barrel_TonB"/>
</dbReference>
<dbReference type="PROSITE" id="PS52016">
    <property type="entry name" value="TONB_DEPENDENT_REC_3"/>
    <property type="match status" value="1"/>
</dbReference>
<evidence type="ECO:0000256" key="8">
    <source>
        <dbReference type="ARBA" id="ARBA00023004"/>
    </source>
</evidence>
<keyword evidence="10 16" id="KW-0798">TonB box</keyword>
<keyword evidence="5" id="KW-0410">Iron transport</keyword>
<protein>
    <submittedName>
        <fullName evidence="20">Iron complex outermembrane recepter protein</fullName>
    </submittedName>
</protein>
<dbReference type="GO" id="GO:0038023">
    <property type="term" value="F:signaling receptor activity"/>
    <property type="evidence" value="ECO:0007669"/>
    <property type="project" value="InterPro"/>
</dbReference>
<feature type="domain" description="TonB-dependent receptor plug" evidence="19">
    <location>
        <begin position="59"/>
        <end position="157"/>
    </location>
</feature>
<feature type="short sequence motif" description="TonB C-terminal box" evidence="15">
    <location>
        <begin position="703"/>
        <end position="720"/>
    </location>
</feature>
<evidence type="ECO:0000256" key="1">
    <source>
        <dbReference type="ARBA" id="ARBA00004571"/>
    </source>
</evidence>
<evidence type="ECO:0000256" key="11">
    <source>
        <dbReference type="ARBA" id="ARBA00023136"/>
    </source>
</evidence>
<evidence type="ECO:0000256" key="2">
    <source>
        <dbReference type="ARBA" id="ARBA00009810"/>
    </source>
</evidence>
<comment type="similarity">
    <text evidence="2 14 16">Belongs to the TonB-dependent receptor family.</text>
</comment>
<evidence type="ECO:0000256" key="9">
    <source>
        <dbReference type="ARBA" id="ARBA00023065"/>
    </source>
</evidence>
<dbReference type="GO" id="GO:0015344">
    <property type="term" value="F:siderophore uptake transmembrane transporter activity"/>
    <property type="evidence" value="ECO:0007669"/>
    <property type="project" value="TreeGrafter"/>
</dbReference>
<dbReference type="InterPro" id="IPR012910">
    <property type="entry name" value="Plug_dom"/>
</dbReference>
<feature type="domain" description="TonB-dependent receptor-like beta-barrel" evidence="18">
    <location>
        <begin position="228"/>
        <end position="686"/>
    </location>
</feature>
<evidence type="ECO:0000256" key="12">
    <source>
        <dbReference type="ARBA" id="ARBA00023170"/>
    </source>
</evidence>
<dbReference type="InterPro" id="IPR037066">
    <property type="entry name" value="Plug_dom_sf"/>
</dbReference>
<dbReference type="RefSeq" id="WP_092364843.1">
    <property type="nucleotide sequence ID" value="NZ_FNBM01000001.1"/>
</dbReference>
<dbReference type="PANTHER" id="PTHR32552:SF83">
    <property type="entry name" value="BLR3904 PROTEIN"/>
    <property type="match status" value="1"/>
</dbReference>
<keyword evidence="11 14" id="KW-0472">Membrane</keyword>
<evidence type="ECO:0000256" key="17">
    <source>
        <dbReference type="SAM" id="SignalP"/>
    </source>
</evidence>
<keyword evidence="8" id="KW-0408">Iron</keyword>
<dbReference type="NCBIfam" id="TIGR01783">
    <property type="entry name" value="TonB-siderophor"/>
    <property type="match status" value="1"/>
</dbReference>
<feature type="signal peptide" evidence="17">
    <location>
        <begin position="1"/>
        <end position="24"/>
    </location>
</feature>
<evidence type="ECO:0000256" key="13">
    <source>
        <dbReference type="ARBA" id="ARBA00023237"/>
    </source>
</evidence>
<dbReference type="Gene3D" id="2.170.130.10">
    <property type="entry name" value="TonB-dependent receptor, plug domain"/>
    <property type="match status" value="1"/>
</dbReference>